<dbReference type="AlphaFoldDB" id="A0A318JCN6"/>
<dbReference type="CDD" id="cd16913">
    <property type="entry name" value="YkuD_like"/>
    <property type="match status" value="1"/>
</dbReference>
<dbReference type="EMBL" id="QJKB01000001">
    <property type="protein sequence ID" value="PXX47358.1"/>
    <property type="molecule type" value="Genomic_DNA"/>
</dbReference>
<evidence type="ECO:0000256" key="7">
    <source>
        <dbReference type="PROSITE-ProRule" id="PRU01373"/>
    </source>
</evidence>
<dbReference type="GO" id="GO:0009252">
    <property type="term" value="P:peptidoglycan biosynthetic process"/>
    <property type="evidence" value="ECO:0007669"/>
    <property type="project" value="UniProtKB-UniPathway"/>
</dbReference>
<evidence type="ECO:0000256" key="1">
    <source>
        <dbReference type="ARBA" id="ARBA00004752"/>
    </source>
</evidence>
<dbReference type="GO" id="GO:0004180">
    <property type="term" value="F:carboxypeptidase activity"/>
    <property type="evidence" value="ECO:0007669"/>
    <property type="project" value="UniProtKB-ARBA"/>
</dbReference>
<dbReference type="Pfam" id="PF24125">
    <property type="entry name" value="Cds6_C"/>
    <property type="match status" value="1"/>
</dbReference>
<dbReference type="PROSITE" id="PS52029">
    <property type="entry name" value="LD_TPASE"/>
    <property type="match status" value="1"/>
</dbReference>
<dbReference type="Pfam" id="PF03734">
    <property type="entry name" value="YkuD"/>
    <property type="match status" value="1"/>
</dbReference>
<dbReference type="PANTHER" id="PTHR36699">
    <property type="entry name" value="LD-TRANSPEPTIDASE"/>
    <property type="match status" value="1"/>
</dbReference>
<feature type="domain" description="L,D-TPase catalytic" evidence="8">
    <location>
        <begin position="162"/>
        <end position="297"/>
    </location>
</feature>
<keyword evidence="10" id="KW-1185">Reference proteome</keyword>
<dbReference type="SUPFAM" id="SSF141523">
    <property type="entry name" value="L,D-transpeptidase catalytic domain-like"/>
    <property type="match status" value="1"/>
</dbReference>
<evidence type="ECO:0000313" key="9">
    <source>
        <dbReference type="EMBL" id="PXX47358.1"/>
    </source>
</evidence>
<evidence type="ECO:0000313" key="10">
    <source>
        <dbReference type="Proteomes" id="UP000247792"/>
    </source>
</evidence>
<evidence type="ECO:0000259" key="8">
    <source>
        <dbReference type="PROSITE" id="PS52029"/>
    </source>
</evidence>
<keyword evidence="6 7" id="KW-0961">Cell wall biogenesis/degradation</keyword>
<dbReference type="InterPro" id="IPR056203">
    <property type="entry name" value="Cds6_C"/>
</dbReference>
<evidence type="ECO:0000256" key="2">
    <source>
        <dbReference type="ARBA" id="ARBA00005992"/>
    </source>
</evidence>
<dbReference type="UniPathway" id="UPA00219"/>
<protein>
    <submittedName>
        <fullName evidence="9">Murein L,D-transpeptidase YafK</fullName>
    </submittedName>
</protein>
<keyword evidence="4 7" id="KW-0133">Cell shape</keyword>
<evidence type="ECO:0000256" key="3">
    <source>
        <dbReference type="ARBA" id="ARBA00022679"/>
    </source>
</evidence>
<dbReference type="GO" id="GO:0071555">
    <property type="term" value="P:cell wall organization"/>
    <property type="evidence" value="ECO:0007669"/>
    <property type="project" value="UniProtKB-UniRule"/>
</dbReference>
<evidence type="ECO:0000256" key="6">
    <source>
        <dbReference type="ARBA" id="ARBA00023316"/>
    </source>
</evidence>
<evidence type="ECO:0000256" key="5">
    <source>
        <dbReference type="ARBA" id="ARBA00022984"/>
    </source>
</evidence>
<dbReference type="PANTHER" id="PTHR36699:SF1">
    <property type="entry name" value="L,D-TRANSPEPTIDASE YAFK-RELATED"/>
    <property type="match status" value="1"/>
</dbReference>
<comment type="similarity">
    <text evidence="2">Belongs to the YkuD family.</text>
</comment>
<dbReference type="OrthoDB" id="9809748at2"/>
<comment type="caution">
    <text evidence="9">The sequence shown here is derived from an EMBL/GenBank/DDBJ whole genome shotgun (WGS) entry which is preliminary data.</text>
</comment>
<comment type="pathway">
    <text evidence="1 7">Cell wall biogenesis; peptidoglycan biosynthesis.</text>
</comment>
<dbReference type="GO" id="GO:0016740">
    <property type="term" value="F:transferase activity"/>
    <property type="evidence" value="ECO:0007669"/>
    <property type="project" value="UniProtKB-KW"/>
</dbReference>
<feature type="active site" description="Nucleophile" evidence="7">
    <location>
        <position position="272"/>
    </location>
</feature>
<evidence type="ECO:0000256" key="4">
    <source>
        <dbReference type="ARBA" id="ARBA00022960"/>
    </source>
</evidence>
<dbReference type="RefSeq" id="WP_110253743.1">
    <property type="nucleotide sequence ID" value="NZ_QJKB01000001.1"/>
</dbReference>
<sequence length="424" mass="47846">MFFAVNSGPPAAGKAGKSRIFAIFALSCLVYGLGLSPAIATAKSRPTKVAPAEINPNAPDPDALLIEVYKYLAANNLQKAQSKIDALVEAYPHFQLAHLIQGDLLLMHTRPVRNFGVGALTQPDKLKDLRDEAAARIRSYRERPDPELVPRAILQLRDDQKQAIVVDAKKSRLYVYENAAGQPRLINDFYISQGKFGINKIKEGDQKTPIGVYYITSRLAGTKLPSFYGPGALPLNYPNEWDKFNGRNGSGIWLHGMPPENFSRPPLASDGCVVLTNPDFLKISSMVDIGKTPVIISEQVEFVTRNKWIVDKTLAEKLVDDWRLDMQSQNANRILTNYSRNFKTTQGDNLNTWFPKQQQSWDNWHNPAIKLKDVTHFRYPGKDELIVSTFTQETTNGKTRAAVRKRQYWLKEAARWRIIYETTV</sequence>
<feature type="active site" description="Proton donor/acceptor" evidence="7">
    <location>
        <position position="255"/>
    </location>
</feature>
<dbReference type="Gene3D" id="2.40.440.10">
    <property type="entry name" value="L,D-transpeptidase catalytic domain-like"/>
    <property type="match status" value="1"/>
</dbReference>
<proteinExistence type="inferred from homology"/>
<dbReference type="InterPro" id="IPR005490">
    <property type="entry name" value="LD_TPept_cat_dom"/>
</dbReference>
<dbReference type="InterPro" id="IPR038063">
    <property type="entry name" value="Transpep_catalytic_dom"/>
</dbReference>
<keyword evidence="3" id="KW-0808">Transferase</keyword>
<accession>A0A318JCN6</accession>
<gene>
    <name evidence="9" type="ORF">DFR42_101936</name>
</gene>
<dbReference type="GO" id="GO:0008360">
    <property type="term" value="P:regulation of cell shape"/>
    <property type="evidence" value="ECO:0007669"/>
    <property type="project" value="UniProtKB-UniRule"/>
</dbReference>
<dbReference type="Proteomes" id="UP000247792">
    <property type="component" value="Unassembled WGS sequence"/>
</dbReference>
<organism evidence="9 10">
    <name type="scientific">Undibacterium pigrum</name>
    <dbReference type="NCBI Taxonomy" id="401470"/>
    <lineage>
        <taxon>Bacteria</taxon>
        <taxon>Pseudomonadati</taxon>
        <taxon>Pseudomonadota</taxon>
        <taxon>Betaproteobacteria</taxon>
        <taxon>Burkholderiales</taxon>
        <taxon>Oxalobacteraceae</taxon>
        <taxon>Undibacterium</taxon>
    </lineage>
</organism>
<keyword evidence="5 7" id="KW-0573">Peptidoglycan synthesis</keyword>
<reference evidence="9 10" key="1">
    <citation type="submission" date="2018-05" db="EMBL/GenBank/DDBJ databases">
        <title>Genomic Encyclopedia of Type Strains, Phase IV (KMG-IV): sequencing the most valuable type-strain genomes for metagenomic binning, comparative biology and taxonomic classification.</title>
        <authorList>
            <person name="Goeker M."/>
        </authorList>
    </citation>
    <scope>NUCLEOTIDE SEQUENCE [LARGE SCALE GENOMIC DNA]</scope>
    <source>
        <strain evidence="9 10">DSM 19792</strain>
    </source>
</reference>
<name>A0A318JCN6_9BURK</name>